<evidence type="ECO:0000313" key="3">
    <source>
        <dbReference type="Proteomes" id="UP001454036"/>
    </source>
</evidence>
<organism evidence="2 3">
    <name type="scientific">Lithospermum erythrorhizon</name>
    <name type="common">Purple gromwell</name>
    <name type="synonym">Lithospermum officinale var. erythrorhizon</name>
    <dbReference type="NCBI Taxonomy" id="34254"/>
    <lineage>
        <taxon>Eukaryota</taxon>
        <taxon>Viridiplantae</taxon>
        <taxon>Streptophyta</taxon>
        <taxon>Embryophyta</taxon>
        <taxon>Tracheophyta</taxon>
        <taxon>Spermatophyta</taxon>
        <taxon>Magnoliopsida</taxon>
        <taxon>eudicotyledons</taxon>
        <taxon>Gunneridae</taxon>
        <taxon>Pentapetalae</taxon>
        <taxon>asterids</taxon>
        <taxon>lamiids</taxon>
        <taxon>Boraginales</taxon>
        <taxon>Boraginaceae</taxon>
        <taxon>Boraginoideae</taxon>
        <taxon>Lithospermeae</taxon>
        <taxon>Lithospermum</taxon>
    </lineage>
</organism>
<sequence>MSAGPQPVARADGPWSVGLIARQWPVEWAAGQWPVEWAAGPSHVERAAGPCHDEWVAGLWSVGRAAGKRAGPWTDRVGPDVWADWAGPGRAERAGRRADPWAEVGIEPWAAGRAESWAEPPRVARAGEHAGRAEQPRAAWTSAWPEKGAAPWRRKRCRGKRVGVDKDPPREDEGESHGRRRRAAAARRYGLEKAWGRPRERGRGRRRDPPAPAYPPDDEEDHQRRQEEYVGMSEAKQHKYESGCAVQREILRDQCASPGHPQGWAACFRPPLRP</sequence>
<reference evidence="2 3" key="1">
    <citation type="submission" date="2024-01" db="EMBL/GenBank/DDBJ databases">
        <title>The complete chloroplast genome sequence of Lithospermum erythrorhizon: insights into the phylogenetic relationship among Boraginaceae species and the maternal lineages of purple gromwells.</title>
        <authorList>
            <person name="Okada T."/>
            <person name="Watanabe K."/>
        </authorList>
    </citation>
    <scope>NUCLEOTIDE SEQUENCE [LARGE SCALE GENOMIC DNA]</scope>
</reference>
<feature type="compositionally biased region" description="Basic and acidic residues" evidence="1">
    <location>
        <begin position="125"/>
        <end position="135"/>
    </location>
</feature>
<protein>
    <submittedName>
        <fullName evidence="2">Uncharacterized protein</fullName>
    </submittedName>
</protein>
<gene>
    <name evidence="2" type="ORF">LIER_43896</name>
</gene>
<accession>A0AAV3R7M1</accession>
<dbReference type="EMBL" id="BAABME010040777">
    <property type="protein sequence ID" value="GAA0171246.1"/>
    <property type="molecule type" value="Genomic_DNA"/>
</dbReference>
<feature type="region of interest" description="Disordered" evidence="1">
    <location>
        <begin position="124"/>
        <end position="238"/>
    </location>
</feature>
<comment type="caution">
    <text evidence="2">The sequence shown here is derived from an EMBL/GenBank/DDBJ whole genome shotgun (WGS) entry which is preliminary data.</text>
</comment>
<keyword evidence="3" id="KW-1185">Reference proteome</keyword>
<feature type="compositionally biased region" description="Basic and acidic residues" evidence="1">
    <location>
        <begin position="189"/>
        <end position="201"/>
    </location>
</feature>
<name>A0AAV3R7M1_LITER</name>
<dbReference type="AlphaFoldDB" id="A0AAV3R7M1"/>
<proteinExistence type="predicted"/>
<evidence type="ECO:0000313" key="2">
    <source>
        <dbReference type="EMBL" id="GAA0171246.1"/>
    </source>
</evidence>
<feature type="compositionally biased region" description="Basic and acidic residues" evidence="1">
    <location>
        <begin position="162"/>
        <end position="177"/>
    </location>
</feature>
<dbReference type="Proteomes" id="UP001454036">
    <property type="component" value="Unassembled WGS sequence"/>
</dbReference>
<feature type="compositionally biased region" description="Basic residues" evidence="1">
    <location>
        <begin position="152"/>
        <end position="161"/>
    </location>
</feature>
<evidence type="ECO:0000256" key="1">
    <source>
        <dbReference type="SAM" id="MobiDB-lite"/>
    </source>
</evidence>